<protein>
    <submittedName>
        <fullName evidence="2">Uncharacterized protein</fullName>
    </submittedName>
</protein>
<dbReference type="AlphaFoldDB" id="A0A0L0S7G3"/>
<organism evidence="2 3">
    <name type="scientific">Allomyces macrogynus (strain ATCC 38327)</name>
    <name type="common">Allomyces javanicus var. macrogynus</name>
    <dbReference type="NCBI Taxonomy" id="578462"/>
    <lineage>
        <taxon>Eukaryota</taxon>
        <taxon>Fungi</taxon>
        <taxon>Fungi incertae sedis</taxon>
        <taxon>Blastocladiomycota</taxon>
        <taxon>Blastocladiomycetes</taxon>
        <taxon>Blastocladiales</taxon>
        <taxon>Blastocladiaceae</taxon>
        <taxon>Allomyces</taxon>
    </lineage>
</organism>
<accession>A0A0L0S7G3</accession>
<keyword evidence="3" id="KW-1185">Reference proteome</keyword>
<name>A0A0L0S7G3_ALLM3</name>
<feature type="region of interest" description="Disordered" evidence="1">
    <location>
        <begin position="21"/>
        <end position="40"/>
    </location>
</feature>
<evidence type="ECO:0000313" key="3">
    <source>
        <dbReference type="Proteomes" id="UP000054350"/>
    </source>
</evidence>
<sequence length="126" mass="13153">MISPISKFAGALLSDPRALLPAANDAAPSPSPVPAPSAPPPPRACTMLIFLSVTPPAPPKPPAPLLPKHEYTTVLRDLVIAQRHMLDMQHGAVAVGKKKGEARVEMRAAALQKVLAAVVNVGRFGC</sequence>
<feature type="compositionally biased region" description="Pro residues" evidence="1">
    <location>
        <begin position="29"/>
        <end position="40"/>
    </location>
</feature>
<reference evidence="2 3" key="1">
    <citation type="submission" date="2009-11" db="EMBL/GenBank/DDBJ databases">
        <title>Annotation of Allomyces macrogynus ATCC 38327.</title>
        <authorList>
            <consortium name="The Broad Institute Genome Sequencing Platform"/>
            <person name="Russ C."/>
            <person name="Cuomo C."/>
            <person name="Burger G."/>
            <person name="Gray M.W."/>
            <person name="Holland P.W.H."/>
            <person name="King N."/>
            <person name="Lang F.B.F."/>
            <person name="Roger A.J."/>
            <person name="Ruiz-Trillo I."/>
            <person name="Young S.K."/>
            <person name="Zeng Q."/>
            <person name="Gargeya S."/>
            <person name="Fitzgerald M."/>
            <person name="Haas B."/>
            <person name="Abouelleil A."/>
            <person name="Alvarado L."/>
            <person name="Arachchi H.M."/>
            <person name="Berlin A."/>
            <person name="Chapman S.B."/>
            <person name="Gearin G."/>
            <person name="Goldberg J."/>
            <person name="Griggs A."/>
            <person name="Gujja S."/>
            <person name="Hansen M."/>
            <person name="Heiman D."/>
            <person name="Howarth C."/>
            <person name="Larimer J."/>
            <person name="Lui A."/>
            <person name="MacDonald P.J.P."/>
            <person name="McCowen C."/>
            <person name="Montmayeur A."/>
            <person name="Murphy C."/>
            <person name="Neiman D."/>
            <person name="Pearson M."/>
            <person name="Priest M."/>
            <person name="Roberts A."/>
            <person name="Saif S."/>
            <person name="Shea T."/>
            <person name="Sisk P."/>
            <person name="Stolte C."/>
            <person name="Sykes S."/>
            <person name="Wortman J."/>
            <person name="Nusbaum C."/>
            <person name="Birren B."/>
        </authorList>
    </citation>
    <scope>NUCLEOTIDE SEQUENCE [LARGE SCALE GENOMIC DNA]</scope>
    <source>
        <strain evidence="2 3">ATCC 38327</strain>
    </source>
</reference>
<gene>
    <name evidence="2" type="ORF">AMAG_18230</name>
</gene>
<dbReference type="Proteomes" id="UP000054350">
    <property type="component" value="Unassembled WGS sequence"/>
</dbReference>
<proteinExistence type="predicted"/>
<reference evidence="3" key="2">
    <citation type="submission" date="2009-11" db="EMBL/GenBank/DDBJ databases">
        <title>The Genome Sequence of Allomyces macrogynus strain ATCC 38327.</title>
        <authorList>
            <consortium name="The Broad Institute Genome Sequencing Platform"/>
            <person name="Russ C."/>
            <person name="Cuomo C."/>
            <person name="Shea T."/>
            <person name="Young S.K."/>
            <person name="Zeng Q."/>
            <person name="Koehrsen M."/>
            <person name="Haas B."/>
            <person name="Borodovsky M."/>
            <person name="Guigo R."/>
            <person name="Alvarado L."/>
            <person name="Berlin A."/>
            <person name="Borenstein D."/>
            <person name="Chen Z."/>
            <person name="Engels R."/>
            <person name="Freedman E."/>
            <person name="Gellesch M."/>
            <person name="Goldberg J."/>
            <person name="Griggs A."/>
            <person name="Gujja S."/>
            <person name="Heiman D."/>
            <person name="Hepburn T."/>
            <person name="Howarth C."/>
            <person name="Jen D."/>
            <person name="Larson L."/>
            <person name="Lewis B."/>
            <person name="Mehta T."/>
            <person name="Park D."/>
            <person name="Pearson M."/>
            <person name="Roberts A."/>
            <person name="Saif S."/>
            <person name="Shenoy N."/>
            <person name="Sisk P."/>
            <person name="Stolte C."/>
            <person name="Sykes S."/>
            <person name="Walk T."/>
            <person name="White J."/>
            <person name="Yandava C."/>
            <person name="Burger G."/>
            <person name="Gray M.W."/>
            <person name="Holland P.W.H."/>
            <person name="King N."/>
            <person name="Lang F.B.F."/>
            <person name="Roger A.J."/>
            <person name="Ruiz-Trillo I."/>
            <person name="Lander E."/>
            <person name="Nusbaum C."/>
        </authorList>
    </citation>
    <scope>NUCLEOTIDE SEQUENCE [LARGE SCALE GENOMIC DNA]</scope>
    <source>
        <strain evidence="3">ATCC 38327</strain>
    </source>
</reference>
<dbReference type="EMBL" id="GG745333">
    <property type="protein sequence ID" value="KNE58360.1"/>
    <property type="molecule type" value="Genomic_DNA"/>
</dbReference>
<evidence type="ECO:0000313" key="2">
    <source>
        <dbReference type="EMBL" id="KNE58360.1"/>
    </source>
</evidence>
<evidence type="ECO:0000256" key="1">
    <source>
        <dbReference type="SAM" id="MobiDB-lite"/>
    </source>
</evidence>
<dbReference type="VEuPathDB" id="FungiDB:AMAG_18230"/>
<dbReference type="OrthoDB" id="10599453at2759"/>